<evidence type="ECO:0000256" key="3">
    <source>
        <dbReference type="PIRSR" id="PIRSR601461-1"/>
    </source>
</evidence>
<organism evidence="7 8">
    <name type="scientific">Athelia psychrophila</name>
    <dbReference type="NCBI Taxonomy" id="1759441"/>
    <lineage>
        <taxon>Eukaryota</taxon>
        <taxon>Fungi</taxon>
        <taxon>Dikarya</taxon>
        <taxon>Basidiomycota</taxon>
        <taxon>Agaricomycotina</taxon>
        <taxon>Agaricomycetes</taxon>
        <taxon>Agaricomycetidae</taxon>
        <taxon>Atheliales</taxon>
        <taxon>Atheliaceae</taxon>
        <taxon>Athelia</taxon>
    </lineage>
</organism>
<evidence type="ECO:0000313" key="8">
    <source>
        <dbReference type="Proteomes" id="UP000076532"/>
    </source>
</evidence>
<dbReference type="PROSITE" id="PS00141">
    <property type="entry name" value="ASP_PROTEASE"/>
    <property type="match status" value="2"/>
</dbReference>
<evidence type="ECO:0000256" key="4">
    <source>
        <dbReference type="RuleBase" id="RU000454"/>
    </source>
</evidence>
<protein>
    <submittedName>
        <fullName evidence="7">Family A1 protease</fullName>
    </submittedName>
</protein>
<evidence type="ECO:0000256" key="5">
    <source>
        <dbReference type="SAM" id="SignalP"/>
    </source>
</evidence>
<feature type="domain" description="Peptidase A1" evidence="6">
    <location>
        <begin position="83"/>
        <end position="399"/>
    </location>
</feature>
<dbReference type="CDD" id="cd05471">
    <property type="entry name" value="pepsin_like"/>
    <property type="match status" value="1"/>
</dbReference>
<dbReference type="InterPro" id="IPR001461">
    <property type="entry name" value="Aspartic_peptidase_A1"/>
</dbReference>
<feature type="chain" id="PRO_5007892913" evidence="5">
    <location>
        <begin position="23"/>
        <end position="409"/>
    </location>
</feature>
<comment type="similarity">
    <text evidence="1 4">Belongs to the peptidase A1 family.</text>
</comment>
<reference evidence="7 8" key="1">
    <citation type="journal article" date="2016" name="Mol. Biol. Evol.">
        <title>Comparative Genomics of Early-Diverging Mushroom-Forming Fungi Provides Insights into the Origins of Lignocellulose Decay Capabilities.</title>
        <authorList>
            <person name="Nagy L.G."/>
            <person name="Riley R."/>
            <person name="Tritt A."/>
            <person name="Adam C."/>
            <person name="Daum C."/>
            <person name="Floudas D."/>
            <person name="Sun H."/>
            <person name="Yadav J.S."/>
            <person name="Pangilinan J."/>
            <person name="Larsson K.H."/>
            <person name="Matsuura K."/>
            <person name="Barry K."/>
            <person name="Labutti K."/>
            <person name="Kuo R."/>
            <person name="Ohm R.A."/>
            <person name="Bhattacharya S.S."/>
            <person name="Shirouzu T."/>
            <person name="Yoshinaga Y."/>
            <person name="Martin F.M."/>
            <person name="Grigoriev I.V."/>
            <person name="Hibbett D.S."/>
        </authorList>
    </citation>
    <scope>NUCLEOTIDE SEQUENCE [LARGE SCALE GENOMIC DNA]</scope>
    <source>
        <strain evidence="7 8">CBS 109695</strain>
    </source>
</reference>
<proteinExistence type="inferred from homology"/>
<evidence type="ECO:0000256" key="1">
    <source>
        <dbReference type="ARBA" id="ARBA00007447"/>
    </source>
</evidence>
<dbReference type="InterPro" id="IPR033121">
    <property type="entry name" value="PEPTIDASE_A1"/>
</dbReference>
<dbReference type="PRINTS" id="PR00792">
    <property type="entry name" value="PEPSIN"/>
</dbReference>
<dbReference type="PROSITE" id="PS51767">
    <property type="entry name" value="PEPTIDASE_A1"/>
    <property type="match status" value="1"/>
</dbReference>
<evidence type="ECO:0000259" key="6">
    <source>
        <dbReference type="PROSITE" id="PS51767"/>
    </source>
</evidence>
<dbReference type="GO" id="GO:0006508">
    <property type="term" value="P:proteolysis"/>
    <property type="evidence" value="ECO:0007669"/>
    <property type="project" value="UniProtKB-KW"/>
</dbReference>
<accession>A0A167UA96</accession>
<dbReference type="InterPro" id="IPR034164">
    <property type="entry name" value="Pepsin-like_dom"/>
</dbReference>
<dbReference type="Gene3D" id="2.40.70.10">
    <property type="entry name" value="Acid Proteases"/>
    <property type="match status" value="2"/>
</dbReference>
<dbReference type="PANTHER" id="PTHR47966:SF51">
    <property type="entry name" value="BETA-SITE APP-CLEAVING ENZYME, ISOFORM A-RELATED"/>
    <property type="match status" value="1"/>
</dbReference>
<dbReference type="InterPro" id="IPR001969">
    <property type="entry name" value="Aspartic_peptidase_AS"/>
</dbReference>
<dbReference type="STRING" id="436010.A0A167UA96"/>
<keyword evidence="5" id="KW-0732">Signal</keyword>
<dbReference type="OrthoDB" id="660550at2759"/>
<dbReference type="InterPro" id="IPR021109">
    <property type="entry name" value="Peptidase_aspartic_dom_sf"/>
</dbReference>
<gene>
    <name evidence="7" type="ORF">FIBSPDRAFT_844666</name>
</gene>
<keyword evidence="2 4" id="KW-0064">Aspartyl protease</keyword>
<dbReference type="Proteomes" id="UP000076532">
    <property type="component" value="Unassembled WGS sequence"/>
</dbReference>
<dbReference type="SUPFAM" id="SSF50630">
    <property type="entry name" value="Acid proteases"/>
    <property type="match status" value="1"/>
</dbReference>
<dbReference type="Pfam" id="PF00026">
    <property type="entry name" value="Asp"/>
    <property type="match status" value="1"/>
</dbReference>
<evidence type="ECO:0000256" key="2">
    <source>
        <dbReference type="ARBA" id="ARBA00022750"/>
    </source>
</evidence>
<keyword evidence="4" id="KW-0378">Hydrolase</keyword>
<dbReference type="AlphaFoldDB" id="A0A167UA96"/>
<dbReference type="GO" id="GO:0004190">
    <property type="term" value="F:aspartic-type endopeptidase activity"/>
    <property type="evidence" value="ECO:0007669"/>
    <property type="project" value="UniProtKB-KW"/>
</dbReference>
<feature type="signal peptide" evidence="5">
    <location>
        <begin position="1"/>
        <end position="22"/>
    </location>
</feature>
<sequence>MVPANSLLALLTLAVSFTGVSAGPVPISSLATLPFKRSLHLSSFLDIVKADQARVKALKSTSGGASKRDASISCPATNTAVSYTAEIGVGTPPTQYNLVIDTGSSNTWVGANKAYTRTSSSIDTGNNISVSYGSGSFNGEEYTDTVTLSPGLIITKQSIGVASNSTGFDGVDGIFGIGPTDLTANTVEGENTVPTVIDNLFSQGTICAPIIGVSFEPTNVVDDPNGELTFGGTDSSKFTGDITYVPITATSPASTFWGIDQTITYGGDAKPILSSTAGIVDTGTSLLLLATDAFYAYGNATGGVFNETTGLFQLTLDQYSNLESLYFKIGSSTFELPPNGQIFPRTLNSFYGGDADHVYLIVGDTGTPSGQGLDFLNGYTFLERFYSVYDTTNKQVGLATTSHTYDTSN</sequence>
<keyword evidence="4 7" id="KW-0645">Protease</keyword>
<keyword evidence="8" id="KW-1185">Reference proteome</keyword>
<feature type="active site" evidence="3">
    <location>
        <position position="101"/>
    </location>
</feature>
<dbReference type="EMBL" id="KV418009">
    <property type="protein sequence ID" value="KZP03748.1"/>
    <property type="molecule type" value="Genomic_DNA"/>
</dbReference>
<feature type="active site" evidence="3">
    <location>
        <position position="281"/>
    </location>
</feature>
<dbReference type="PANTHER" id="PTHR47966">
    <property type="entry name" value="BETA-SITE APP-CLEAVING ENZYME, ISOFORM A-RELATED"/>
    <property type="match status" value="1"/>
</dbReference>
<name>A0A167UA96_9AGAM</name>
<evidence type="ECO:0000313" key="7">
    <source>
        <dbReference type="EMBL" id="KZP03748.1"/>
    </source>
</evidence>